<dbReference type="AlphaFoldDB" id="A0A2M4D252"/>
<evidence type="ECO:0000313" key="1">
    <source>
        <dbReference type="EMBL" id="MBW71652.1"/>
    </source>
</evidence>
<accession>A0A2M4D252</accession>
<sequence>MLAAPPAPLLPFFVVAGRCVPGAEGDAPHGRVHLYFFIFPTRCPAPQKRTTVYGVDVHASSERAARAKDNSVFHRSSRTAAVVTEDSSSFFLAPLWCTCATHTHTFGEGS</sequence>
<protein>
    <submittedName>
        <fullName evidence="1">Putative secreted protein</fullName>
    </submittedName>
</protein>
<proteinExistence type="predicted"/>
<reference evidence="1" key="1">
    <citation type="submission" date="2018-01" db="EMBL/GenBank/DDBJ databases">
        <title>An insight into the sialome of Amazonian anophelines.</title>
        <authorList>
            <person name="Ribeiro J.M."/>
            <person name="Scarpassa V."/>
            <person name="Calvo E."/>
        </authorList>
    </citation>
    <scope>NUCLEOTIDE SEQUENCE</scope>
</reference>
<organism evidence="1">
    <name type="scientific">Anopheles darlingi</name>
    <name type="common">Mosquito</name>
    <dbReference type="NCBI Taxonomy" id="43151"/>
    <lineage>
        <taxon>Eukaryota</taxon>
        <taxon>Metazoa</taxon>
        <taxon>Ecdysozoa</taxon>
        <taxon>Arthropoda</taxon>
        <taxon>Hexapoda</taxon>
        <taxon>Insecta</taxon>
        <taxon>Pterygota</taxon>
        <taxon>Neoptera</taxon>
        <taxon>Endopterygota</taxon>
        <taxon>Diptera</taxon>
        <taxon>Nematocera</taxon>
        <taxon>Culicoidea</taxon>
        <taxon>Culicidae</taxon>
        <taxon>Anophelinae</taxon>
        <taxon>Anopheles</taxon>
    </lineage>
</organism>
<dbReference type="EMBL" id="GGFL01007474">
    <property type="protein sequence ID" value="MBW71652.1"/>
    <property type="molecule type" value="Transcribed_RNA"/>
</dbReference>
<name>A0A2M4D252_ANODA</name>